<dbReference type="AlphaFoldDB" id="A0ABD3CUI4"/>
<dbReference type="Proteomes" id="UP001632038">
    <property type="component" value="Unassembled WGS sequence"/>
</dbReference>
<evidence type="ECO:0000313" key="1">
    <source>
        <dbReference type="EMBL" id="KAL3633318.1"/>
    </source>
</evidence>
<sequence length="83" mass="9927">MVVVRGGDWLRSRRRSTRSERGCALLIDEQQKLVGLVTKAQAFQMAEDAELDLLLAWCGVSLYENYWLFWLRVERWPVERLRW</sequence>
<keyword evidence="2" id="KW-1185">Reference proteome</keyword>
<proteinExistence type="predicted"/>
<evidence type="ECO:0008006" key="3">
    <source>
        <dbReference type="Google" id="ProtNLM"/>
    </source>
</evidence>
<accession>A0ABD3CUI4</accession>
<comment type="caution">
    <text evidence="1">The sequence shown here is derived from an EMBL/GenBank/DDBJ whole genome shotgun (WGS) entry which is preliminary data.</text>
</comment>
<gene>
    <name evidence="1" type="ORF">CASFOL_022845</name>
</gene>
<name>A0ABD3CUI4_9LAMI</name>
<protein>
    <recommendedName>
        <fullName evidence="3">CBS domain-containing protein</fullName>
    </recommendedName>
</protein>
<evidence type="ECO:0000313" key="2">
    <source>
        <dbReference type="Proteomes" id="UP001632038"/>
    </source>
</evidence>
<reference evidence="2" key="1">
    <citation type="journal article" date="2024" name="IScience">
        <title>Strigolactones Initiate the Formation of Haustorium-like Structures in Castilleja.</title>
        <authorList>
            <person name="Buerger M."/>
            <person name="Peterson D."/>
            <person name="Chory J."/>
        </authorList>
    </citation>
    <scope>NUCLEOTIDE SEQUENCE [LARGE SCALE GENOMIC DNA]</scope>
</reference>
<dbReference type="EMBL" id="JAVIJP010000030">
    <property type="protein sequence ID" value="KAL3633318.1"/>
    <property type="molecule type" value="Genomic_DNA"/>
</dbReference>
<organism evidence="1 2">
    <name type="scientific">Castilleja foliolosa</name>
    <dbReference type="NCBI Taxonomy" id="1961234"/>
    <lineage>
        <taxon>Eukaryota</taxon>
        <taxon>Viridiplantae</taxon>
        <taxon>Streptophyta</taxon>
        <taxon>Embryophyta</taxon>
        <taxon>Tracheophyta</taxon>
        <taxon>Spermatophyta</taxon>
        <taxon>Magnoliopsida</taxon>
        <taxon>eudicotyledons</taxon>
        <taxon>Gunneridae</taxon>
        <taxon>Pentapetalae</taxon>
        <taxon>asterids</taxon>
        <taxon>lamiids</taxon>
        <taxon>Lamiales</taxon>
        <taxon>Orobanchaceae</taxon>
        <taxon>Pedicularideae</taxon>
        <taxon>Castillejinae</taxon>
        <taxon>Castilleja</taxon>
    </lineage>
</organism>